<comment type="caution">
    <text evidence="2">The sequence shown here is derived from an EMBL/GenBank/DDBJ whole genome shotgun (WGS) entry which is preliminary data.</text>
</comment>
<dbReference type="Proteomes" id="UP001175000">
    <property type="component" value="Unassembled WGS sequence"/>
</dbReference>
<sequence>MSSEEPWSCRRSELLERHCTPLDGDFGTLEDAKDTGNCLSFSLEFEFVLNWKVEELLRNENLKPTIPVFTPEWEATQVPGFTQRVGAKDAPEVRGDYPMHFMKEFFREKGFWLKDEVPTGNMAPKPFPQMFLFPHTGWEVSNDCTVCDNGSSGYQHPVMFPHYGWYGFEIKTPVLKHCQDSFDHIREVLSAINKSFRTRVNPTTGMHCHVGNGTQLVLDKTGRVVVLNDTQRAAFNSRTFSLRDLRRISALLWSADPFLATLHPPERQVNPYALSIRQHSGLAKDEAHKLTKKFDTPPGPERDLDKPPSRPINRMSSERFPAIRPRKPSADAIARGTG</sequence>
<protein>
    <submittedName>
        <fullName evidence="2">Uncharacterized protein</fullName>
    </submittedName>
</protein>
<evidence type="ECO:0000313" key="3">
    <source>
        <dbReference type="Proteomes" id="UP001175000"/>
    </source>
</evidence>
<dbReference type="EMBL" id="JAULSU010000001">
    <property type="protein sequence ID" value="KAK0631931.1"/>
    <property type="molecule type" value="Genomic_DNA"/>
</dbReference>
<dbReference type="AlphaFoldDB" id="A0AA39XE17"/>
<feature type="region of interest" description="Disordered" evidence="1">
    <location>
        <begin position="285"/>
        <end position="338"/>
    </location>
</feature>
<accession>A0AA39XE17</accession>
<dbReference type="InterPro" id="IPR022025">
    <property type="entry name" value="Amidoligase_2"/>
</dbReference>
<feature type="compositionally biased region" description="Basic and acidic residues" evidence="1">
    <location>
        <begin position="285"/>
        <end position="308"/>
    </location>
</feature>
<organism evidence="2 3">
    <name type="scientific">Immersiella caudata</name>
    <dbReference type="NCBI Taxonomy" id="314043"/>
    <lineage>
        <taxon>Eukaryota</taxon>
        <taxon>Fungi</taxon>
        <taxon>Dikarya</taxon>
        <taxon>Ascomycota</taxon>
        <taxon>Pezizomycotina</taxon>
        <taxon>Sordariomycetes</taxon>
        <taxon>Sordariomycetidae</taxon>
        <taxon>Sordariales</taxon>
        <taxon>Lasiosphaeriaceae</taxon>
        <taxon>Immersiella</taxon>
    </lineage>
</organism>
<reference evidence="2" key="1">
    <citation type="submission" date="2023-06" db="EMBL/GenBank/DDBJ databases">
        <title>Genome-scale phylogeny and comparative genomics of the fungal order Sordariales.</title>
        <authorList>
            <consortium name="Lawrence Berkeley National Laboratory"/>
            <person name="Hensen N."/>
            <person name="Bonometti L."/>
            <person name="Westerberg I."/>
            <person name="Brannstrom I.O."/>
            <person name="Guillou S."/>
            <person name="Cros-Aarteil S."/>
            <person name="Calhoun S."/>
            <person name="Haridas S."/>
            <person name="Kuo A."/>
            <person name="Mondo S."/>
            <person name="Pangilinan J."/>
            <person name="Riley R."/>
            <person name="Labutti K."/>
            <person name="Andreopoulos B."/>
            <person name="Lipzen A."/>
            <person name="Chen C."/>
            <person name="Yanf M."/>
            <person name="Daum C."/>
            <person name="Ng V."/>
            <person name="Clum A."/>
            <person name="Steindorff A."/>
            <person name="Ohm R."/>
            <person name="Martin F."/>
            <person name="Silar P."/>
            <person name="Natvig D."/>
            <person name="Lalanne C."/>
            <person name="Gautier V."/>
            <person name="Ament-Velasquez S.L."/>
            <person name="Kruys A."/>
            <person name="Hutchinson M.I."/>
            <person name="Powell A.J."/>
            <person name="Barry K."/>
            <person name="Miller A.N."/>
            <person name="Grigoriev I.V."/>
            <person name="Debuchy R."/>
            <person name="Gladieux P."/>
            <person name="Thoren M.H."/>
            <person name="Johannesson H."/>
        </authorList>
    </citation>
    <scope>NUCLEOTIDE SEQUENCE</scope>
    <source>
        <strain evidence="2">CBS 606.72</strain>
    </source>
</reference>
<dbReference type="Pfam" id="PF12224">
    <property type="entry name" value="Amidoligase_2"/>
    <property type="match status" value="1"/>
</dbReference>
<keyword evidence="3" id="KW-1185">Reference proteome</keyword>
<evidence type="ECO:0000313" key="2">
    <source>
        <dbReference type="EMBL" id="KAK0631931.1"/>
    </source>
</evidence>
<gene>
    <name evidence="2" type="ORF">B0T14DRAFT_559671</name>
</gene>
<dbReference type="PANTHER" id="PTHR36847:SF1">
    <property type="entry name" value="AMIDOLIGASE ENZYME"/>
    <property type="match status" value="1"/>
</dbReference>
<dbReference type="PANTHER" id="PTHR36847">
    <property type="entry name" value="AMIDOLIGASE ENZYME"/>
    <property type="match status" value="1"/>
</dbReference>
<name>A0AA39XE17_9PEZI</name>
<evidence type="ECO:0000256" key="1">
    <source>
        <dbReference type="SAM" id="MobiDB-lite"/>
    </source>
</evidence>
<proteinExistence type="predicted"/>